<reference evidence="2" key="2">
    <citation type="submission" date="2014-06" db="EMBL/GenBank/DDBJ databases">
        <authorList>
            <person name="Berkman J.Paul."/>
        </authorList>
    </citation>
    <scope>NUCLEOTIDE SEQUENCE [LARGE SCALE GENOMIC DNA]</scope>
</reference>
<dbReference type="InterPro" id="IPR011990">
    <property type="entry name" value="TPR-like_helical_dom_sf"/>
</dbReference>
<evidence type="ECO:0008006" key="5">
    <source>
        <dbReference type="Google" id="ProtNLM"/>
    </source>
</evidence>
<evidence type="ECO:0000313" key="4">
    <source>
        <dbReference type="Proteomes" id="UP000242770"/>
    </source>
</evidence>
<feature type="compositionally biased region" description="Low complexity" evidence="1">
    <location>
        <begin position="80"/>
        <end position="92"/>
    </location>
</feature>
<dbReference type="AlphaFoldDB" id="A0A0F7RWH6"/>
<keyword evidence="4" id="KW-1185">Reference proteome</keyword>
<dbReference type="Proteomes" id="UP000242770">
    <property type="component" value="Unassembled WGS sequence"/>
</dbReference>
<evidence type="ECO:0000313" key="3">
    <source>
        <dbReference type="EMBL" id="CDU25114.1"/>
    </source>
</evidence>
<accession>A0A0F7RWH6</accession>
<proteinExistence type="predicted"/>
<dbReference type="Gene3D" id="1.25.40.10">
    <property type="entry name" value="Tetratricopeptide repeat domain"/>
    <property type="match status" value="1"/>
</dbReference>
<organism evidence="2 4">
    <name type="scientific">Sporisorium scitamineum</name>
    <dbReference type="NCBI Taxonomy" id="49012"/>
    <lineage>
        <taxon>Eukaryota</taxon>
        <taxon>Fungi</taxon>
        <taxon>Dikarya</taxon>
        <taxon>Basidiomycota</taxon>
        <taxon>Ustilaginomycotina</taxon>
        <taxon>Ustilaginomycetes</taxon>
        <taxon>Ustilaginales</taxon>
        <taxon>Ustilaginaceae</taxon>
        <taxon>Sporisorium</taxon>
    </lineage>
</organism>
<dbReference type="OrthoDB" id="1872379at2759"/>
<gene>
    <name evidence="2" type="primary">SSCI20440.1</name>
    <name evidence="3" type="ORF">SPSC_04948</name>
</gene>
<dbReference type="STRING" id="49012.A0A0F7RWH6"/>
<sequence>MAIIQKAHISEEIHELKAEANRKFAAKDFDSALSIYLDILAKLPAREPAPTTAAEASEEYDNDLSVSTQDELQDAVSETSAASPSSPASPSSKSNEPETEEQEQARLFRSVVYANVAAAHLRLEQYRDAVKASNQSLLDQPNYVKALYRRAQANEHIGGWSGLSSALKDNKQLLTFSDLPQSTRSEVTASIKRLEPQAQQAAEKEKDEMIQKLKGLGDSILGNFGLSTNNFKFTQQPGGGYSMNFVR</sequence>
<reference evidence="4" key="1">
    <citation type="submission" date="2014-06" db="EMBL/GenBank/DDBJ databases">
        <authorList>
            <person name="Berkman P.J."/>
        </authorList>
    </citation>
    <scope>NUCLEOTIDE SEQUENCE [LARGE SCALE GENOMIC DNA]</scope>
</reference>
<evidence type="ECO:0000313" key="2">
    <source>
        <dbReference type="EMBL" id="CDR99429.1"/>
    </source>
</evidence>
<feature type="region of interest" description="Disordered" evidence="1">
    <location>
        <begin position="48"/>
        <end position="104"/>
    </location>
</feature>
<dbReference type="SUPFAM" id="SSF48452">
    <property type="entry name" value="TPR-like"/>
    <property type="match status" value="1"/>
</dbReference>
<dbReference type="InterPro" id="IPR052769">
    <property type="entry name" value="TPR_domain_protein"/>
</dbReference>
<reference evidence="3" key="3">
    <citation type="submission" date="2014-06" db="EMBL/GenBank/DDBJ databases">
        <authorList>
            <person name="Ju J."/>
            <person name="Zhang J."/>
        </authorList>
    </citation>
    <scope>NUCLEOTIDE SEQUENCE</scope>
    <source>
        <strain evidence="3">SscI8</strain>
    </source>
</reference>
<evidence type="ECO:0000256" key="1">
    <source>
        <dbReference type="SAM" id="MobiDB-lite"/>
    </source>
</evidence>
<dbReference type="PANTHER" id="PTHR46014:SF1">
    <property type="entry name" value="TETRATRICOPEPTIDE REPEAT PROTEIN 1"/>
    <property type="match status" value="1"/>
</dbReference>
<dbReference type="EMBL" id="CCFA01001043">
    <property type="protein sequence ID" value="CDR99429.1"/>
    <property type="molecule type" value="Genomic_DNA"/>
</dbReference>
<dbReference type="PANTHER" id="PTHR46014">
    <property type="entry name" value="TETRATRICOPEPTIDE REPEAT PROTEIN 1"/>
    <property type="match status" value="1"/>
</dbReference>
<protein>
    <recommendedName>
        <fullName evidence="5">Tetratricopeptide repeat protein 1</fullName>
    </recommendedName>
</protein>
<name>A0A0F7RWH6_9BASI</name>
<dbReference type="EMBL" id="LK056683">
    <property type="protein sequence ID" value="CDU25114.1"/>
    <property type="molecule type" value="Genomic_DNA"/>
</dbReference>